<dbReference type="Gene3D" id="1.20.1070.10">
    <property type="entry name" value="Rhodopsin 7-helix transmembrane proteins"/>
    <property type="match status" value="1"/>
</dbReference>
<evidence type="ECO:0000256" key="2">
    <source>
        <dbReference type="SAM" id="MobiDB-lite"/>
    </source>
</evidence>
<dbReference type="GO" id="GO:0003676">
    <property type="term" value="F:nucleic acid binding"/>
    <property type="evidence" value="ECO:0007669"/>
    <property type="project" value="InterPro"/>
</dbReference>
<dbReference type="GO" id="GO:0008270">
    <property type="term" value="F:zinc ion binding"/>
    <property type="evidence" value="ECO:0007669"/>
    <property type="project" value="UniProtKB-KW"/>
</dbReference>
<dbReference type="Gene3D" id="4.10.60.10">
    <property type="entry name" value="Zinc finger, CCHC-type"/>
    <property type="match status" value="1"/>
</dbReference>
<feature type="region of interest" description="Disordered" evidence="2">
    <location>
        <begin position="263"/>
        <end position="293"/>
    </location>
</feature>
<keyword evidence="1" id="KW-0863">Zinc-finger</keyword>
<proteinExistence type="predicted"/>
<accession>A0A914V5A1</accession>
<sequence length="402" mass="43877">MPFTPEQLQLYSKQYQIYWISGVVAVIANLLILIVLMSKRDLRQSFPFLIALAVADGINGAAFITGGFYSNDAILYNPVKDTALSCLAKHGRLCARVLPSERALVPRLISCAAMSTEDDPRPGPLPAAEADMLVRLFQEQQQQTTRQFQLLAEKLGTASKRPREPSPVRSDKARPGDWHRRFNVRCIRLIQSLIDCDDPETVRPGLEDIQRLLRQRNFDLDQNDAFPGYLSFKEEQAELDEQKGEGIDDTHLVAFKKQRAASGLSTVRQPRESQPFRYRGAGGSRGPSAARGPPLAQQAVFGLSPAAGYVAAGAATQPPAAAYFTAGAAGQQFVSPMGSFGFPAPVAAFGPASPPYQAAQPYPGQQQPAACFHCKQFGHYKRQCPYLKISTDRPPSAAAATQ</sequence>
<dbReference type="AlphaFoldDB" id="A0A914V5A1"/>
<feature type="domain" description="CCHC-type" evidence="4">
    <location>
        <begin position="371"/>
        <end position="385"/>
    </location>
</feature>
<protein>
    <submittedName>
        <fullName evidence="6">CCHC-type domain-containing protein</fullName>
    </submittedName>
</protein>
<evidence type="ECO:0000256" key="1">
    <source>
        <dbReference type="PROSITE-ProRule" id="PRU00047"/>
    </source>
</evidence>
<dbReference type="PROSITE" id="PS50158">
    <property type="entry name" value="ZF_CCHC"/>
    <property type="match status" value="1"/>
</dbReference>
<reference evidence="6" key="1">
    <citation type="submission" date="2022-11" db="UniProtKB">
        <authorList>
            <consortium name="WormBaseParasite"/>
        </authorList>
    </citation>
    <scope>IDENTIFICATION</scope>
</reference>
<organism evidence="5 6">
    <name type="scientific">Plectus sambesii</name>
    <dbReference type="NCBI Taxonomy" id="2011161"/>
    <lineage>
        <taxon>Eukaryota</taxon>
        <taxon>Metazoa</taxon>
        <taxon>Ecdysozoa</taxon>
        <taxon>Nematoda</taxon>
        <taxon>Chromadorea</taxon>
        <taxon>Plectida</taxon>
        <taxon>Plectina</taxon>
        <taxon>Plectoidea</taxon>
        <taxon>Plectidae</taxon>
        <taxon>Plectus</taxon>
    </lineage>
</organism>
<keyword evidence="3" id="KW-0472">Membrane</keyword>
<keyword evidence="5" id="KW-1185">Reference proteome</keyword>
<evidence type="ECO:0000256" key="3">
    <source>
        <dbReference type="SAM" id="Phobius"/>
    </source>
</evidence>
<name>A0A914V5A1_9BILA</name>
<evidence type="ECO:0000259" key="4">
    <source>
        <dbReference type="PROSITE" id="PS50158"/>
    </source>
</evidence>
<keyword evidence="1" id="KW-0862">Zinc</keyword>
<dbReference type="Proteomes" id="UP000887566">
    <property type="component" value="Unplaced"/>
</dbReference>
<dbReference type="WBParaSite" id="PSAMB.scaffold1551size30063.g13784.t1">
    <property type="protein sequence ID" value="PSAMB.scaffold1551size30063.g13784.t1"/>
    <property type="gene ID" value="PSAMB.scaffold1551size30063.g13784"/>
</dbReference>
<keyword evidence="3" id="KW-1133">Transmembrane helix</keyword>
<feature type="region of interest" description="Disordered" evidence="2">
    <location>
        <begin position="154"/>
        <end position="175"/>
    </location>
</feature>
<dbReference type="InterPro" id="IPR001878">
    <property type="entry name" value="Znf_CCHC"/>
</dbReference>
<dbReference type="SUPFAM" id="SSF57756">
    <property type="entry name" value="Retrovirus zinc finger-like domains"/>
    <property type="match status" value="1"/>
</dbReference>
<feature type="transmembrane region" description="Helical" evidence="3">
    <location>
        <begin position="17"/>
        <end position="36"/>
    </location>
</feature>
<feature type="compositionally biased region" description="Basic and acidic residues" evidence="2">
    <location>
        <begin position="161"/>
        <end position="175"/>
    </location>
</feature>
<evidence type="ECO:0000313" key="6">
    <source>
        <dbReference type="WBParaSite" id="PSAMB.scaffold1551size30063.g13784.t1"/>
    </source>
</evidence>
<dbReference type="SMART" id="SM00343">
    <property type="entry name" value="ZnF_C2HC"/>
    <property type="match status" value="1"/>
</dbReference>
<keyword evidence="3" id="KW-0812">Transmembrane</keyword>
<dbReference type="InterPro" id="IPR036875">
    <property type="entry name" value="Znf_CCHC_sf"/>
</dbReference>
<keyword evidence="1" id="KW-0479">Metal-binding</keyword>
<dbReference type="CDD" id="cd00637">
    <property type="entry name" value="7tm_classA_rhodopsin-like"/>
    <property type="match status" value="1"/>
</dbReference>
<feature type="transmembrane region" description="Helical" evidence="3">
    <location>
        <begin position="48"/>
        <end position="69"/>
    </location>
</feature>
<dbReference type="GO" id="GO:0019899">
    <property type="term" value="F:enzyme binding"/>
    <property type="evidence" value="ECO:0007669"/>
    <property type="project" value="UniProtKB-ARBA"/>
</dbReference>
<evidence type="ECO:0000313" key="5">
    <source>
        <dbReference type="Proteomes" id="UP000887566"/>
    </source>
</evidence>